<dbReference type="Proteomes" id="UP000005234">
    <property type="component" value="Chromosome"/>
</dbReference>
<keyword evidence="5 9" id="KW-0798">TonB box</keyword>
<dbReference type="GO" id="GO:0015344">
    <property type="term" value="F:siderophore uptake transmembrane transporter activity"/>
    <property type="evidence" value="ECO:0007669"/>
    <property type="project" value="TreeGrafter"/>
</dbReference>
<feature type="domain" description="TonB-dependent receptor plug" evidence="11">
    <location>
        <begin position="65"/>
        <end position="156"/>
    </location>
</feature>
<name>H8KY95_FRAAD</name>
<dbReference type="EMBL" id="CP003350">
    <property type="protein sequence ID" value="AFC86089.1"/>
    <property type="molecule type" value="Genomic_DNA"/>
</dbReference>
<dbReference type="InterPro" id="IPR000531">
    <property type="entry name" value="Beta-barrel_TonB"/>
</dbReference>
<evidence type="ECO:0000256" key="8">
    <source>
        <dbReference type="PROSITE-ProRule" id="PRU01360"/>
    </source>
</evidence>
<organism evidence="12 13">
    <name type="scientific">Frateuria aurantia (strain ATCC 33424 / DSM 6220 / KCTC 2777 / LMG 1558 / NBRC 3245 / NCIMB 13370)</name>
    <name type="common">Acetobacter aurantius</name>
    <dbReference type="NCBI Taxonomy" id="767434"/>
    <lineage>
        <taxon>Bacteria</taxon>
        <taxon>Pseudomonadati</taxon>
        <taxon>Pseudomonadota</taxon>
        <taxon>Gammaproteobacteria</taxon>
        <taxon>Lysobacterales</taxon>
        <taxon>Rhodanobacteraceae</taxon>
        <taxon>Frateuria</taxon>
    </lineage>
</organism>
<dbReference type="HOGENOM" id="CLU_008287_22_1_6"/>
<keyword evidence="13" id="KW-1185">Reference proteome</keyword>
<dbReference type="PROSITE" id="PS52016">
    <property type="entry name" value="TONB_DEPENDENT_REC_3"/>
    <property type="match status" value="1"/>
</dbReference>
<dbReference type="STRING" id="767434.Fraau_1678"/>
<keyword evidence="12" id="KW-0675">Receptor</keyword>
<protein>
    <submittedName>
        <fullName evidence="12">Outer membrane receptor protein</fullName>
    </submittedName>
</protein>
<evidence type="ECO:0000313" key="13">
    <source>
        <dbReference type="Proteomes" id="UP000005234"/>
    </source>
</evidence>
<feature type="domain" description="TonB-dependent receptor-like beta-barrel" evidence="10">
    <location>
        <begin position="240"/>
        <end position="674"/>
    </location>
</feature>
<dbReference type="SUPFAM" id="SSF56935">
    <property type="entry name" value="Porins"/>
    <property type="match status" value="1"/>
</dbReference>
<keyword evidence="2 8" id="KW-0813">Transport</keyword>
<dbReference type="CDD" id="cd01347">
    <property type="entry name" value="ligand_gated_channel"/>
    <property type="match status" value="1"/>
</dbReference>
<dbReference type="PANTHER" id="PTHR32552:SF82">
    <property type="entry name" value="FCUA PROTEIN"/>
    <property type="match status" value="1"/>
</dbReference>
<evidence type="ECO:0000256" key="9">
    <source>
        <dbReference type="RuleBase" id="RU003357"/>
    </source>
</evidence>
<dbReference type="KEGG" id="fau:Fraau_1678"/>
<evidence type="ECO:0000256" key="2">
    <source>
        <dbReference type="ARBA" id="ARBA00022448"/>
    </source>
</evidence>
<evidence type="ECO:0000256" key="1">
    <source>
        <dbReference type="ARBA" id="ARBA00004571"/>
    </source>
</evidence>
<sequence>MAVPLLAQAAAQASPNKPATADRQHSHLLDAVQVRAGKAEEGYGMVQTTRITPPANGPLGTRSWQQTPFMVSQVDTSVMTNQLATDPNDLLAYLPSTQVGQRPLTRGMAGEVVSNSRMDGLNVIDTTAYPVEMLQNVSVLNGLAGSLYGPTAPSGVFDYTLKRPTDHFVNRIIAREDGRGMWTGQLDLGGRIGRGGWLGYRINALQGEGSGVYRGSQERRKLLSGDFDIHLDENTVLQLDASDYYFHQRGFPGSFTYGSKGNTELPNAPDPHLTGLAESYAGVDEHTRIYKAKLIHHFNEHWQISLGGLKEMADRYLGGINTTLVGNHGDYASSYGQGAASRFTVTSNSLYLNGDFDTGSVHHELNLGTNGFSELQYAGHTPSSVALGSATLQDPASFPMQPWGGDFGHGHGPLAARNAEQSLVVGDTVHFNEQWALLGVVSSSWLRTQNYARNGALTSSYQVHHAISPTVTAIYTPDALDTLYFSWARSIQPGDIAPASAENANQVMAPYRSRQYELGYKRTLGHTQLGAALFHIERAYSFAGDDNIYQTQGTQRNNGIELSANGQITSRLSILGGASWIDARLQGTSSPLNDNRRVVGVPQAQAGVLLDYLLPVPGEDLWAVSLGGQYRSRVAATNSNNSYASAYVAMNLGARWQTRTKGHPLIVRLQLENLTDRRYWAGLYTGSNNGSAASYTGVLGTPRTFSASVELDL</sequence>
<evidence type="ECO:0000256" key="4">
    <source>
        <dbReference type="ARBA" id="ARBA00022692"/>
    </source>
</evidence>
<evidence type="ECO:0000259" key="10">
    <source>
        <dbReference type="Pfam" id="PF00593"/>
    </source>
</evidence>
<dbReference type="InterPro" id="IPR012910">
    <property type="entry name" value="Plug_dom"/>
</dbReference>
<keyword evidence="4 8" id="KW-0812">Transmembrane</keyword>
<reference evidence="12" key="1">
    <citation type="submission" date="2012-02" db="EMBL/GenBank/DDBJ databases">
        <title>The complete genome of Frateuria aurantia DSM 6220.</title>
        <authorList>
            <consortium name="US DOE Joint Genome Institute (JGI-PGF)"/>
            <person name="Lucas S."/>
            <person name="Copeland A."/>
            <person name="Lapidus A."/>
            <person name="Glavina del Rio T."/>
            <person name="Dalin E."/>
            <person name="Tice H."/>
            <person name="Bruce D."/>
            <person name="Goodwin L."/>
            <person name="Pitluck S."/>
            <person name="Peters L."/>
            <person name="Ovchinnikova G."/>
            <person name="Teshima H."/>
            <person name="Kyrpides N."/>
            <person name="Mavromatis K."/>
            <person name="Ivanova N."/>
            <person name="Brettin T."/>
            <person name="Detter J.C."/>
            <person name="Han C."/>
            <person name="Larimer F."/>
            <person name="Land M."/>
            <person name="Hauser L."/>
            <person name="Markowitz V."/>
            <person name="Cheng J.-F."/>
            <person name="Hugenholtz P."/>
            <person name="Woyke T."/>
            <person name="Wu D."/>
            <person name="Brambilla E."/>
            <person name="Klenk H.-P."/>
            <person name="Eisen J.A."/>
        </authorList>
    </citation>
    <scope>NUCLEOTIDE SEQUENCE</scope>
    <source>
        <strain evidence="12">DSM 6220</strain>
    </source>
</reference>
<comment type="subcellular location">
    <subcellularLocation>
        <location evidence="1 8">Cell outer membrane</location>
        <topology evidence="1 8">Multi-pass membrane protein</topology>
    </subcellularLocation>
</comment>
<keyword evidence="3 8" id="KW-1134">Transmembrane beta strand</keyword>
<dbReference type="Pfam" id="PF00593">
    <property type="entry name" value="TonB_dep_Rec_b-barrel"/>
    <property type="match status" value="1"/>
</dbReference>
<evidence type="ECO:0000256" key="7">
    <source>
        <dbReference type="ARBA" id="ARBA00023237"/>
    </source>
</evidence>
<dbReference type="Pfam" id="PF07715">
    <property type="entry name" value="Plug"/>
    <property type="match status" value="1"/>
</dbReference>
<dbReference type="Gene3D" id="2.170.130.10">
    <property type="entry name" value="TonB-dependent receptor, plug domain"/>
    <property type="match status" value="1"/>
</dbReference>
<keyword evidence="7 8" id="KW-0998">Cell outer membrane</keyword>
<dbReference type="InterPro" id="IPR036942">
    <property type="entry name" value="Beta-barrel_TonB_sf"/>
</dbReference>
<keyword evidence="6 8" id="KW-0472">Membrane</keyword>
<evidence type="ECO:0000313" key="12">
    <source>
        <dbReference type="EMBL" id="AFC86089.1"/>
    </source>
</evidence>
<dbReference type="OrthoDB" id="8732650at2"/>
<dbReference type="InterPro" id="IPR039426">
    <property type="entry name" value="TonB-dep_rcpt-like"/>
</dbReference>
<dbReference type="PANTHER" id="PTHR32552">
    <property type="entry name" value="FERRICHROME IRON RECEPTOR-RELATED"/>
    <property type="match status" value="1"/>
</dbReference>
<accession>H8KY95</accession>
<evidence type="ECO:0000256" key="6">
    <source>
        <dbReference type="ARBA" id="ARBA00023136"/>
    </source>
</evidence>
<comment type="similarity">
    <text evidence="8 9">Belongs to the TonB-dependent receptor family.</text>
</comment>
<dbReference type="GO" id="GO:0009279">
    <property type="term" value="C:cell outer membrane"/>
    <property type="evidence" value="ECO:0007669"/>
    <property type="project" value="UniProtKB-SubCell"/>
</dbReference>
<evidence type="ECO:0000256" key="5">
    <source>
        <dbReference type="ARBA" id="ARBA00023077"/>
    </source>
</evidence>
<proteinExistence type="inferred from homology"/>
<dbReference type="RefSeq" id="WP_014403094.1">
    <property type="nucleotide sequence ID" value="NC_017033.1"/>
</dbReference>
<evidence type="ECO:0000259" key="11">
    <source>
        <dbReference type="Pfam" id="PF07715"/>
    </source>
</evidence>
<dbReference type="Gene3D" id="2.40.170.20">
    <property type="entry name" value="TonB-dependent receptor, beta-barrel domain"/>
    <property type="match status" value="1"/>
</dbReference>
<evidence type="ECO:0000256" key="3">
    <source>
        <dbReference type="ARBA" id="ARBA00022452"/>
    </source>
</evidence>
<dbReference type="InterPro" id="IPR037066">
    <property type="entry name" value="Plug_dom_sf"/>
</dbReference>
<dbReference type="AlphaFoldDB" id="H8KY95"/>
<dbReference type="eggNOG" id="COG4773">
    <property type="taxonomic scope" value="Bacteria"/>
</dbReference>
<gene>
    <name evidence="12" type="ordered locus">Fraau_1678</name>
</gene>